<feature type="domain" description="Protein kinase" evidence="7">
    <location>
        <begin position="41"/>
        <end position="359"/>
    </location>
</feature>
<dbReference type="PROSITE" id="PS00107">
    <property type="entry name" value="PROTEIN_KINASE_ATP"/>
    <property type="match status" value="1"/>
</dbReference>
<evidence type="ECO:0000313" key="8">
    <source>
        <dbReference type="EMBL" id="KIG13558.1"/>
    </source>
</evidence>
<dbReference type="Pfam" id="PF13374">
    <property type="entry name" value="TPR_10"/>
    <property type="match status" value="2"/>
</dbReference>
<feature type="region of interest" description="Disordered" evidence="6">
    <location>
        <begin position="1"/>
        <end position="33"/>
    </location>
</feature>
<dbReference type="EMBL" id="JMCC02000092">
    <property type="protein sequence ID" value="KIG13558.1"/>
    <property type="molecule type" value="Genomic_DNA"/>
</dbReference>
<dbReference type="InterPro" id="IPR000719">
    <property type="entry name" value="Prot_kinase_dom"/>
</dbReference>
<proteinExistence type="predicted"/>
<dbReference type="Pfam" id="PF13424">
    <property type="entry name" value="TPR_12"/>
    <property type="match status" value="1"/>
</dbReference>
<dbReference type="Proteomes" id="UP000031599">
    <property type="component" value="Unassembled WGS sequence"/>
</dbReference>
<keyword evidence="1" id="KW-0808">Transferase</keyword>
<dbReference type="Gene3D" id="3.30.200.20">
    <property type="entry name" value="Phosphorylase Kinase, domain 1"/>
    <property type="match status" value="1"/>
</dbReference>
<dbReference type="Gene3D" id="1.10.510.10">
    <property type="entry name" value="Transferase(Phosphotransferase) domain 1"/>
    <property type="match status" value="1"/>
</dbReference>
<gene>
    <name evidence="8" type="ORF">DB30_07946</name>
</gene>
<dbReference type="CDD" id="cd14014">
    <property type="entry name" value="STKc_PknB_like"/>
    <property type="match status" value="1"/>
</dbReference>
<dbReference type="InterPro" id="IPR019734">
    <property type="entry name" value="TPR_rpt"/>
</dbReference>
<feature type="binding site" evidence="5">
    <location>
        <position position="70"/>
    </location>
    <ligand>
        <name>ATP</name>
        <dbReference type="ChEBI" id="CHEBI:30616"/>
    </ligand>
</feature>
<dbReference type="GO" id="GO:0005524">
    <property type="term" value="F:ATP binding"/>
    <property type="evidence" value="ECO:0007669"/>
    <property type="project" value="UniProtKB-UniRule"/>
</dbReference>
<keyword evidence="3 8" id="KW-0418">Kinase</keyword>
<evidence type="ECO:0000256" key="5">
    <source>
        <dbReference type="PROSITE-ProRule" id="PRU10141"/>
    </source>
</evidence>
<evidence type="ECO:0000313" key="9">
    <source>
        <dbReference type="Proteomes" id="UP000031599"/>
    </source>
</evidence>
<evidence type="ECO:0000256" key="2">
    <source>
        <dbReference type="ARBA" id="ARBA00022741"/>
    </source>
</evidence>
<evidence type="ECO:0000256" key="4">
    <source>
        <dbReference type="ARBA" id="ARBA00022840"/>
    </source>
</evidence>
<name>A0A0C1ZRC8_9BACT</name>
<dbReference type="InterPro" id="IPR011990">
    <property type="entry name" value="TPR-like_helical_dom_sf"/>
</dbReference>
<dbReference type="Pfam" id="PF00069">
    <property type="entry name" value="Pkinase"/>
    <property type="match status" value="1"/>
</dbReference>
<dbReference type="SMART" id="SM00028">
    <property type="entry name" value="TPR"/>
    <property type="match status" value="5"/>
</dbReference>
<dbReference type="SUPFAM" id="SSF48452">
    <property type="entry name" value="TPR-like"/>
    <property type="match status" value="3"/>
</dbReference>
<accession>A0A0C1ZRC8</accession>
<dbReference type="SUPFAM" id="SSF56112">
    <property type="entry name" value="Protein kinase-like (PK-like)"/>
    <property type="match status" value="1"/>
</dbReference>
<organism evidence="8 9">
    <name type="scientific">Enhygromyxa salina</name>
    <dbReference type="NCBI Taxonomy" id="215803"/>
    <lineage>
        <taxon>Bacteria</taxon>
        <taxon>Pseudomonadati</taxon>
        <taxon>Myxococcota</taxon>
        <taxon>Polyangia</taxon>
        <taxon>Nannocystales</taxon>
        <taxon>Nannocystaceae</taxon>
        <taxon>Enhygromyxa</taxon>
    </lineage>
</organism>
<dbReference type="PROSITE" id="PS00108">
    <property type="entry name" value="PROTEIN_KINASE_ST"/>
    <property type="match status" value="1"/>
</dbReference>
<evidence type="ECO:0000256" key="1">
    <source>
        <dbReference type="ARBA" id="ARBA00022679"/>
    </source>
</evidence>
<dbReference type="InterPro" id="IPR017441">
    <property type="entry name" value="Protein_kinase_ATP_BS"/>
</dbReference>
<dbReference type="PANTHER" id="PTHR43289:SF34">
    <property type="entry name" value="SERINE_THREONINE-PROTEIN KINASE YBDM-RELATED"/>
    <property type="match status" value="1"/>
</dbReference>
<feature type="compositionally biased region" description="Basic and acidic residues" evidence="6">
    <location>
        <begin position="24"/>
        <end position="33"/>
    </location>
</feature>
<evidence type="ECO:0000259" key="7">
    <source>
        <dbReference type="PROSITE" id="PS50011"/>
    </source>
</evidence>
<dbReference type="PROSITE" id="PS50011">
    <property type="entry name" value="PROTEIN_KINASE_DOM"/>
    <property type="match status" value="1"/>
</dbReference>
<dbReference type="PANTHER" id="PTHR43289">
    <property type="entry name" value="MITOGEN-ACTIVATED PROTEIN KINASE KINASE KINASE 20-RELATED"/>
    <property type="match status" value="1"/>
</dbReference>
<evidence type="ECO:0000256" key="6">
    <source>
        <dbReference type="SAM" id="MobiDB-lite"/>
    </source>
</evidence>
<dbReference type="Gene3D" id="1.25.40.10">
    <property type="entry name" value="Tetratricopeptide repeat domain"/>
    <property type="match status" value="2"/>
</dbReference>
<evidence type="ECO:0000256" key="3">
    <source>
        <dbReference type="ARBA" id="ARBA00022777"/>
    </source>
</evidence>
<sequence length="1004" mass="107767">MGAGLGVDDSLDVTHTQDAAGEGAQRRPAEAERTPDKIARFVVLEQIGIGGMGVVYAAWDPKLDRRVALKLVRPDRGSADAHGRLQREAQAMARLSHPNVVSVFDVGSHDQSVWIAMEYVDGVTLRRWLNDEAREWERILELFRAAGEGLAAAHLAGLVHRDFKPDNVLIGADERVLVADFGLVRPTDEGSLAHDPDGDDQAELGAAPAVPLESIDPDLTVGGSTLPAAGSVTPTALAQPSSPDRAGSVAPLTRAGALVGTPRYMSPEQFQRSLADARSDQFSFCVALYEALYGYPPFVGTRVFELVASVTLGEPRSPPRDSPVPASIGRAIMRGLSRAPDDRFADMRGLLDALDLPVVQPAPRRWPWLLAILAAAALAATTAAWVAGPANTVPVDVCEAGQAQIAETWGPARQAALARTFGALELSYAETSLAATRAGLDAWSGEWAAVYASTCASRHEQSPELYDLRMACLAQRREQVQALVDLLIQADAELVSEAPRLVTTLPTLERCADVEGLRAIDGPPPDQLEAVHGFRETLAHLQARLGAERLEGVERELARVREGAERLGYEPLLAELEGVEGSFAKLSDDVEGARAYLLRAHELALGLGHDRLALDTALALIEVDNFGPNEQGLELARRWSAVAAGLSRRAGRPPEIEIERRRLFGLVLSRNHHYPEAIEQQRQALALSEQTYGPQQLQTAEVRLALVIALGDEGRAAEAGAELDAVVGVFERVLDPNHPLLLGPLRARLMLSIQAGELDAALLDGQRILSIAEAAFGVEHTRTLVALESLAFVHDMRGDHPAARERFEAILERSGEVAQLRTHLGITAANSLCFTLYKLGELAQARSLCERALVAAEREHGSENTFVAIILNNLGLIARAEDQPRLGLEHDRRALEICEAGVGPTHPYTAYSLIGIGQGLLALGQASAATEVLTRALEIRAAVGDPAEIGEAQCLLAHAQIESGVTHRDSPARELAREGLSKLREAGPNWADQAQACEATAKAE</sequence>
<keyword evidence="2 5" id="KW-0547">Nucleotide-binding</keyword>
<dbReference type="InterPro" id="IPR008271">
    <property type="entry name" value="Ser/Thr_kinase_AS"/>
</dbReference>
<dbReference type="InterPro" id="IPR011009">
    <property type="entry name" value="Kinase-like_dom_sf"/>
</dbReference>
<comment type="caution">
    <text evidence="8">The sequence shown here is derived from an EMBL/GenBank/DDBJ whole genome shotgun (WGS) entry which is preliminary data.</text>
</comment>
<dbReference type="GO" id="GO:0004674">
    <property type="term" value="F:protein serine/threonine kinase activity"/>
    <property type="evidence" value="ECO:0007669"/>
    <property type="project" value="TreeGrafter"/>
</dbReference>
<protein>
    <submittedName>
        <fullName evidence="8">Serine/threonine kinase PKN8</fullName>
    </submittedName>
</protein>
<dbReference type="AlphaFoldDB" id="A0A0C1ZRC8"/>
<keyword evidence="4 5" id="KW-0067">ATP-binding</keyword>
<reference evidence="8 9" key="1">
    <citation type="submission" date="2014-12" db="EMBL/GenBank/DDBJ databases">
        <title>Genome assembly of Enhygromyxa salina DSM 15201.</title>
        <authorList>
            <person name="Sharma G."/>
            <person name="Subramanian S."/>
        </authorList>
    </citation>
    <scope>NUCLEOTIDE SEQUENCE [LARGE SCALE GENOMIC DNA]</scope>
    <source>
        <strain evidence="8 9">DSM 15201</strain>
    </source>
</reference>